<dbReference type="Gene3D" id="3.40.50.720">
    <property type="entry name" value="NAD(P)-binding Rossmann-like Domain"/>
    <property type="match status" value="1"/>
</dbReference>
<dbReference type="PANTHER" id="PTHR44169">
    <property type="entry name" value="NADPH-DEPENDENT 1-ACYLDIHYDROXYACETONE PHOSPHATE REDUCTASE"/>
    <property type="match status" value="1"/>
</dbReference>
<dbReference type="InterPro" id="IPR002347">
    <property type="entry name" value="SDR_fam"/>
</dbReference>
<protein>
    <submittedName>
        <fullName evidence="4">FabG</fullName>
    </submittedName>
</protein>
<dbReference type="PRINTS" id="PR00081">
    <property type="entry name" value="GDHRDH"/>
</dbReference>
<dbReference type="NCBIfam" id="NF006117">
    <property type="entry name" value="PRK08264.1-3"/>
    <property type="match status" value="1"/>
</dbReference>
<evidence type="ECO:0000313" key="4">
    <source>
        <dbReference type="EMBL" id="ACY02900.1"/>
    </source>
</evidence>
<accession>D0U565</accession>
<sequence>MNIENSVVLITGSNRGIGLEFAKAALARGAQKVYAAARNPESIPLNGVEKIKLDVTNQEDIAALAQNYPDINVVINNAGIGIPDSVLSDDVIASATAHFDTNVFGLLRVVKAVEPALKQNAGAAVLNVLSLGSWVSNDVLATYSASKSAAWSITNTQRIALKPYGVQVSGLHMGFVDTDLTAGIEDEKSSPADIVKIALDELEAGTEEIIADEMTKMIKASLSTSTPAYLAVN</sequence>
<dbReference type="PANTHER" id="PTHR44169:SF6">
    <property type="entry name" value="NADPH-DEPENDENT 1-ACYLDIHYDROXYACETONE PHOSPHATE REDUCTASE"/>
    <property type="match status" value="1"/>
</dbReference>
<dbReference type="NCBIfam" id="NF006119">
    <property type="entry name" value="PRK08264.1-5"/>
    <property type="match status" value="1"/>
</dbReference>
<organism evidence="4">
    <name type="scientific">Psychrobacter sp. J466</name>
    <dbReference type="NCBI Taxonomy" id="674035"/>
    <lineage>
        <taxon>Bacteria</taxon>
        <taxon>Pseudomonadati</taxon>
        <taxon>Pseudomonadota</taxon>
        <taxon>Gammaproteobacteria</taxon>
        <taxon>Moraxellales</taxon>
        <taxon>Moraxellaceae</taxon>
        <taxon>Psychrobacter</taxon>
    </lineage>
</organism>
<name>D0U565_9GAMM</name>
<dbReference type="PROSITE" id="PS00061">
    <property type="entry name" value="ADH_SHORT"/>
    <property type="match status" value="1"/>
</dbReference>
<evidence type="ECO:0000256" key="2">
    <source>
        <dbReference type="ARBA" id="ARBA00023002"/>
    </source>
</evidence>
<dbReference type="AlphaFoldDB" id="D0U565"/>
<dbReference type="SUPFAM" id="SSF51735">
    <property type="entry name" value="NAD(P)-binding Rossmann-fold domains"/>
    <property type="match status" value="1"/>
</dbReference>
<dbReference type="PRINTS" id="PR00080">
    <property type="entry name" value="SDRFAMILY"/>
</dbReference>
<dbReference type="Pfam" id="PF00106">
    <property type="entry name" value="adh_short"/>
    <property type="match status" value="1"/>
</dbReference>
<reference evidence="4" key="1">
    <citation type="submission" date="2009-07" db="EMBL/GenBank/DDBJ databases">
        <authorList>
            <person name="Curson A.R.J."/>
            <person name="Sullivan M.J."/>
            <person name="Todd J.D."/>
            <person name="Johnston A.W.B."/>
        </authorList>
    </citation>
    <scope>NUCLEOTIDE SEQUENCE</scope>
    <source>
        <strain evidence="4">J466</strain>
    </source>
</reference>
<evidence type="ECO:0000256" key="1">
    <source>
        <dbReference type="ARBA" id="ARBA00006484"/>
    </source>
</evidence>
<dbReference type="InterPro" id="IPR036291">
    <property type="entry name" value="NAD(P)-bd_dom_sf"/>
</dbReference>
<dbReference type="InterPro" id="IPR020904">
    <property type="entry name" value="Sc_DH/Rdtase_CS"/>
</dbReference>
<dbReference type="EMBL" id="GQ370383">
    <property type="protein sequence ID" value="ACY02900.1"/>
    <property type="molecule type" value="Genomic_DNA"/>
</dbReference>
<comment type="similarity">
    <text evidence="1 3">Belongs to the short-chain dehydrogenases/reductases (SDR) family.</text>
</comment>
<reference evidence="4" key="2">
    <citation type="journal article" date="2010" name="ISME J.">
        <title>Identification of genes for dimethyl sulfide production in bacteria in the gut of Atlantic Herring (Clupea harengus).</title>
        <authorList>
            <person name="Curson A.R."/>
            <person name="Sullivan M.J."/>
            <person name="Todd J.D."/>
            <person name="Johnston A.W."/>
        </authorList>
    </citation>
    <scope>NUCLEOTIDE SEQUENCE</scope>
    <source>
        <strain evidence="4">J466</strain>
    </source>
</reference>
<evidence type="ECO:0000256" key="3">
    <source>
        <dbReference type="RuleBase" id="RU000363"/>
    </source>
</evidence>
<dbReference type="GO" id="GO:0016491">
    <property type="term" value="F:oxidoreductase activity"/>
    <property type="evidence" value="ECO:0007669"/>
    <property type="project" value="UniProtKB-KW"/>
</dbReference>
<proteinExistence type="inferred from homology"/>
<keyword evidence="2" id="KW-0560">Oxidoreductase</keyword>